<protein>
    <recommendedName>
        <fullName evidence="2">Dymeclin</fullName>
    </recommendedName>
</protein>
<evidence type="ECO:0000313" key="7">
    <source>
        <dbReference type="Proteomes" id="UP000037510"/>
    </source>
</evidence>
<keyword evidence="4" id="KW-0449">Lipoprotein</keyword>
<evidence type="ECO:0000313" key="6">
    <source>
        <dbReference type="EMBL" id="KOB67495.1"/>
    </source>
</evidence>
<gene>
    <name evidence="6" type="ORF">OBRU01_19668</name>
</gene>
<dbReference type="STRING" id="104452.A0A0L7KWJ8"/>
<evidence type="ECO:0000256" key="2">
    <source>
        <dbReference type="ARBA" id="ARBA00015736"/>
    </source>
</evidence>
<accession>A0A0L7KWJ8</accession>
<sequence length="292" mass="32622">MVAEHELCQHLDVQPDRRPHRVHEETPPTPPLVTDTPPSPAFEAETSPKLAAESRVEMVIDALISLIIDVPVTPIPPFDTTYYLHLECINTILVLMFVYMFAGLHEQSRLVESSLIYSMHAPLLVKTLVNNLCSMLAAPPSISPVRRTIHTQPPADRHELLARLNGEHPAANQSCLLLLALANHCIGKDNLFTNSFVLLRAIVPILQVLYDANLNNSHQIYMSLIVLLILTEDESLIKNVIGYFSTRLQRVQEGAGGELGKFPDLKFRYVEEDRPEDFFTPYVWALSGACGG</sequence>
<organism evidence="6 7">
    <name type="scientific">Operophtera brumata</name>
    <name type="common">Winter moth</name>
    <name type="synonym">Phalaena brumata</name>
    <dbReference type="NCBI Taxonomy" id="104452"/>
    <lineage>
        <taxon>Eukaryota</taxon>
        <taxon>Metazoa</taxon>
        <taxon>Ecdysozoa</taxon>
        <taxon>Arthropoda</taxon>
        <taxon>Hexapoda</taxon>
        <taxon>Insecta</taxon>
        <taxon>Pterygota</taxon>
        <taxon>Neoptera</taxon>
        <taxon>Endopterygota</taxon>
        <taxon>Lepidoptera</taxon>
        <taxon>Glossata</taxon>
        <taxon>Ditrysia</taxon>
        <taxon>Geometroidea</taxon>
        <taxon>Geometridae</taxon>
        <taxon>Larentiinae</taxon>
        <taxon>Operophtera</taxon>
    </lineage>
</organism>
<proteinExistence type="inferred from homology"/>
<dbReference type="PANTHER" id="PTHR12895:SF9">
    <property type="entry name" value="DYMECLIN"/>
    <property type="match status" value="1"/>
</dbReference>
<dbReference type="Proteomes" id="UP000037510">
    <property type="component" value="Unassembled WGS sequence"/>
</dbReference>
<feature type="region of interest" description="Disordered" evidence="5">
    <location>
        <begin position="13"/>
        <end position="44"/>
    </location>
</feature>
<dbReference type="GO" id="GO:0007030">
    <property type="term" value="P:Golgi organization"/>
    <property type="evidence" value="ECO:0007669"/>
    <property type="project" value="TreeGrafter"/>
</dbReference>
<keyword evidence="3" id="KW-0519">Myristate</keyword>
<evidence type="ECO:0000256" key="3">
    <source>
        <dbReference type="ARBA" id="ARBA00022707"/>
    </source>
</evidence>
<name>A0A0L7KWJ8_OPEBR</name>
<reference evidence="6 7" key="1">
    <citation type="journal article" date="2015" name="Genome Biol. Evol.">
        <title>The genome of winter moth (Operophtera brumata) provides a genomic perspective on sexual dimorphism and phenology.</title>
        <authorList>
            <person name="Derks M.F."/>
            <person name="Smit S."/>
            <person name="Salis L."/>
            <person name="Schijlen E."/>
            <person name="Bossers A."/>
            <person name="Mateman C."/>
            <person name="Pijl A.S."/>
            <person name="de Ridder D."/>
            <person name="Groenen M.A."/>
            <person name="Visser M.E."/>
            <person name="Megens H.J."/>
        </authorList>
    </citation>
    <scope>NUCLEOTIDE SEQUENCE [LARGE SCALE GENOMIC DNA]</scope>
    <source>
        <strain evidence="6">WM2013NL</strain>
        <tissue evidence="6">Head and thorax</tissue>
    </source>
</reference>
<comment type="caution">
    <text evidence="6">The sequence shown here is derived from an EMBL/GenBank/DDBJ whole genome shotgun (WGS) entry which is preliminary data.</text>
</comment>
<dbReference type="GO" id="GO:0005794">
    <property type="term" value="C:Golgi apparatus"/>
    <property type="evidence" value="ECO:0007669"/>
    <property type="project" value="TreeGrafter"/>
</dbReference>
<keyword evidence="7" id="KW-1185">Reference proteome</keyword>
<dbReference type="PANTHER" id="PTHR12895">
    <property type="entry name" value="DYMECLIN"/>
    <property type="match status" value="1"/>
</dbReference>
<evidence type="ECO:0000256" key="1">
    <source>
        <dbReference type="ARBA" id="ARBA00010603"/>
    </source>
</evidence>
<dbReference type="Pfam" id="PF09742">
    <property type="entry name" value="Dymeclin"/>
    <property type="match status" value="3"/>
</dbReference>
<comment type="similarity">
    <text evidence="1">Belongs to the dymeclin family.</text>
</comment>
<evidence type="ECO:0000256" key="5">
    <source>
        <dbReference type="SAM" id="MobiDB-lite"/>
    </source>
</evidence>
<feature type="non-terminal residue" evidence="6">
    <location>
        <position position="292"/>
    </location>
</feature>
<feature type="compositionally biased region" description="Basic and acidic residues" evidence="5">
    <location>
        <begin position="13"/>
        <end position="26"/>
    </location>
</feature>
<dbReference type="AlphaFoldDB" id="A0A0L7KWJ8"/>
<dbReference type="EMBL" id="JTDY01004997">
    <property type="protein sequence ID" value="KOB67495.1"/>
    <property type="molecule type" value="Genomic_DNA"/>
</dbReference>
<dbReference type="InterPro" id="IPR019142">
    <property type="entry name" value="Dymeclin"/>
</dbReference>
<evidence type="ECO:0000256" key="4">
    <source>
        <dbReference type="ARBA" id="ARBA00023288"/>
    </source>
</evidence>